<feature type="region of interest" description="Disordered" evidence="1">
    <location>
        <begin position="1"/>
        <end position="36"/>
    </location>
</feature>
<gene>
    <name evidence="2" type="ORF">SAC06_05040</name>
</gene>
<dbReference type="AlphaFoldDB" id="A0AAU7VA54"/>
<dbReference type="Pfam" id="PF12502">
    <property type="entry name" value="DUF3710"/>
    <property type="match status" value="1"/>
</dbReference>
<reference evidence="2" key="1">
    <citation type="submission" date="2023-11" db="EMBL/GenBank/DDBJ databases">
        <title>Scrofimicrobium hongkongense sp. nov., isolated from a patient with peritonitis.</title>
        <authorList>
            <person name="Lao H.Y."/>
            <person name="Wong A.Y.P."/>
            <person name="Ng T.L."/>
            <person name="Wong R.Y.L."/>
            <person name="Yau M.C.Y."/>
            <person name="Lam J.Y.W."/>
            <person name="Siu G.K.H."/>
        </authorList>
    </citation>
    <scope>NUCLEOTIDE SEQUENCE</scope>
    <source>
        <strain evidence="2">R131</strain>
    </source>
</reference>
<accession>A0AAU7VA54</accession>
<protein>
    <submittedName>
        <fullName evidence="2">DUF3710 domain-containing protein</fullName>
    </submittedName>
</protein>
<dbReference type="InterPro" id="IPR022183">
    <property type="entry name" value="DUF3710"/>
</dbReference>
<feature type="compositionally biased region" description="Basic and acidic residues" evidence="1">
    <location>
        <begin position="1"/>
        <end position="10"/>
    </location>
</feature>
<sequence length="205" mass="22158">MALFKRKADIPEPVAVEETPEEVLVGPKDSDGQGPPKGYVDLGSLYVPPVPGMQVRAQFEADGKTLHRIQLILGTSGMRVFVAAAPRSGGAWPELREQLAASVEKQGGTAEEVAGRYGTELHAKLPVRLANGEEGQTPVRFLGLEGPRWIVRVDIQGAAATGDEAQEKLCHFVIDNLIVNRGNEPRVRLSLLPLTIPKETVQVDK</sequence>
<name>A0AAU7VA54_9ACTO</name>
<dbReference type="KEGG" id="sapp:SAC06_05040"/>
<evidence type="ECO:0000256" key="1">
    <source>
        <dbReference type="SAM" id="MobiDB-lite"/>
    </source>
</evidence>
<evidence type="ECO:0000313" key="2">
    <source>
        <dbReference type="EMBL" id="XBW08922.1"/>
    </source>
</evidence>
<proteinExistence type="predicted"/>
<organism evidence="2">
    <name type="scientific">Scrofimicrobium appendicitidis</name>
    <dbReference type="NCBI Taxonomy" id="3079930"/>
    <lineage>
        <taxon>Bacteria</taxon>
        <taxon>Bacillati</taxon>
        <taxon>Actinomycetota</taxon>
        <taxon>Actinomycetes</taxon>
        <taxon>Actinomycetales</taxon>
        <taxon>Actinomycetaceae</taxon>
        <taxon>Scrofimicrobium</taxon>
    </lineage>
</organism>
<dbReference type="EMBL" id="CP138335">
    <property type="protein sequence ID" value="XBW08922.1"/>
    <property type="molecule type" value="Genomic_DNA"/>
</dbReference>
<dbReference type="RefSeq" id="WP_350259122.1">
    <property type="nucleotide sequence ID" value="NZ_CP138335.1"/>
</dbReference>